<evidence type="ECO:0000256" key="11">
    <source>
        <dbReference type="ARBA" id="ARBA00037124"/>
    </source>
</evidence>
<dbReference type="PANTHER" id="PTHR24317">
    <property type="entry name" value="PEROXISOMAL TRANS-2-ENOYL-COA REDUCTASE"/>
    <property type="match status" value="1"/>
</dbReference>
<keyword evidence="9" id="KW-0576">Peroxisome</keyword>
<evidence type="ECO:0000256" key="18">
    <source>
        <dbReference type="ARBA" id="ARBA00049251"/>
    </source>
</evidence>
<dbReference type="SUPFAM" id="SSF51735">
    <property type="entry name" value="NAD(P)-binding Rossmann-fold domains"/>
    <property type="match status" value="1"/>
</dbReference>
<protein>
    <recommendedName>
        <fullName evidence="14">Peroxisomal trans-2-enoyl-CoA reductase</fullName>
        <ecNumber evidence="13">1.3.1.38</ecNumber>
    </recommendedName>
</protein>
<keyword evidence="10" id="KW-0275">Fatty acid biosynthesis</keyword>
<accession>A0ABW3M1G3</accession>
<dbReference type="InterPro" id="IPR002347">
    <property type="entry name" value="SDR_fam"/>
</dbReference>
<dbReference type="EC" id="1.3.1.38" evidence="13"/>
<feature type="non-terminal residue" evidence="22">
    <location>
        <position position="1"/>
    </location>
</feature>
<evidence type="ECO:0000256" key="12">
    <source>
        <dbReference type="ARBA" id="ARBA00038622"/>
    </source>
</evidence>
<comment type="catalytic activity">
    <reaction evidence="20">
        <text>(2E)-octenoyl-CoA + NADPH + H(+) = octanoyl-CoA + NADP(+)</text>
        <dbReference type="Rhea" id="RHEA:44952"/>
        <dbReference type="ChEBI" id="CHEBI:15378"/>
        <dbReference type="ChEBI" id="CHEBI:57386"/>
        <dbReference type="ChEBI" id="CHEBI:57783"/>
        <dbReference type="ChEBI" id="CHEBI:58349"/>
        <dbReference type="ChEBI" id="CHEBI:62242"/>
    </reaction>
    <physiologicalReaction direction="left-to-right" evidence="20">
        <dbReference type="Rhea" id="RHEA:44953"/>
    </physiologicalReaction>
</comment>
<keyword evidence="21" id="KW-0472">Membrane</keyword>
<evidence type="ECO:0000313" key="23">
    <source>
        <dbReference type="Proteomes" id="UP001597045"/>
    </source>
</evidence>
<comment type="pathway">
    <text evidence="2">Lipid metabolism.</text>
</comment>
<comment type="caution">
    <text evidence="22">The sequence shown here is derived from an EMBL/GenBank/DDBJ whole genome shotgun (WGS) entry which is preliminary data.</text>
</comment>
<keyword evidence="6" id="KW-0521">NADP</keyword>
<evidence type="ECO:0000256" key="5">
    <source>
        <dbReference type="ARBA" id="ARBA00022832"/>
    </source>
</evidence>
<keyword evidence="4" id="KW-0597">Phosphoprotein</keyword>
<evidence type="ECO:0000256" key="17">
    <source>
        <dbReference type="ARBA" id="ARBA00049108"/>
    </source>
</evidence>
<evidence type="ECO:0000256" key="3">
    <source>
        <dbReference type="ARBA" id="ARBA00022516"/>
    </source>
</evidence>
<dbReference type="PANTHER" id="PTHR24317:SF7">
    <property type="entry name" value="PEROXISOMAL TRANS-2-ENOYL-COA REDUCTASE"/>
    <property type="match status" value="1"/>
</dbReference>
<comment type="catalytic activity">
    <reaction evidence="19">
        <text>(2E)-decenoyl-CoA + NADPH + H(+) = decanoyl-CoA + NADP(+)</text>
        <dbReference type="Rhea" id="RHEA:44960"/>
        <dbReference type="ChEBI" id="CHEBI:15378"/>
        <dbReference type="ChEBI" id="CHEBI:57783"/>
        <dbReference type="ChEBI" id="CHEBI:58349"/>
        <dbReference type="ChEBI" id="CHEBI:61406"/>
        <dbReference type="ChEBI" id="CHEBI:61430"/>
    </reaction>
    <physiologicalReaction direction="left-to-right" evidence="19">
        <dbReference type="Rhea" id="RHEA:44961"/>
    </physiologicalReaction>
</comment>
<evidence type="ECO:0000256" key="13">
    <source>
        <dbReference type="ARBA" id="ARBA00038849"/>
    </source>
</evidence>
<keyword evidence="3" id="KW-0444">Lipid biosynthesis</keyword>
<comment type="subcellular location">
    <subcellularLocation>
        <location evidence="1">Peroxisome</location>
    </subcellularLocation>
</comment>
<evidence type="ECO:0000256" key="8">
    <source>
        <dbReference type="ARBA" id="ARBA00023098"/>
    </source>
</evidence>
<organism evidence="22 23">
    <name type="scientific">Kibdelosporangium lantanae</name>
    <dbReference type="NCBI Taxonomy" id="1497396"/>
    <lineage>
        <taxon>Bacteria</taxon>
        <taxon>Bacillati</taxon>
        <taxon>Actinomycetota</taxon>
        <taxon>Actinomycetes</taxon>
        <taxon>Pseudonocardiales</taxon>
        <taxon>Pseudonocardiaceae</taxon>
        <taxon>Kibdelosporangium</taxon>
    </lineage>
</organism>
<dbReference type="Pfam" id="PF13561">
    <property type="entry name" value="adh_short_C2"/>
    <property type="match status" value="1"/>
</dbReference>
<comment type="subunit">
    <text evidence="12">Interacts with PEX5, probably required to target it into peroxisomes.</text>
</comment>
<evidence type="ECO:0000256" key="10">
    <source>
        <dbReference type="ARBA" id="ARBA00023160"/>
    </source>
</evidence>
<evidence type="ECO:0000256" key="9">
    <source>
        <dbReference type="ARBA" id="ARBA00023140"/>
    </source>
</evidence>
<evidence type="ECO:0000256" key="20">
    <source>
        <dbReference type="ARBA" id="ARBA00049559"/>
    </source>
</evidence>
<feature type="transmembrane region" description="Helical" evidence="21">
    <location>
        <begin position="12"/>
        <end position="34"/>
    </location>
</feature>
<evidence type="ECO:0000256" key="15">
    <source>
        <dbReference type="ARBA" id="ARBA00047570"/>
    </source>
</evidence>
<dbReference type="InterPro" id="IPR052388">
    <property type="entry name" value="Peroxisomal_t2-enoyl-CoA_red"/>
</dbReference>
<evidence type="ECO:0000256" key="6">
    <source>
        <dbReference type="ARBA" id="ARBA00022857"/>
    </source>
</evidence>
<dbReference type="EMBL" id="JBHTIS010000071">
    <property type="protein sequence ID" value="MFD1044535.1"/>
    <property type="molecule type" value="Genomic_DNA"/>
</dbReference>
<evidence type="ECO:0000256" key="14">
    <source>
        <dbReference type="ARBA" id="ARBA00041063"/>
    </source>
</evidence>
<comment type="catalytic activity">
    <reaction evidence="16">
        <text>(2E)-tetradecenoyl-CoA + NADPH + H(+) = tetradecanoyl-CoA + NADP(+)</text>
        <dbReference type="Rhea" id="RHEA:44968"/>
        <dbReference type="ChEBI" id="CHEBI:15378"/>
        <dbReference type="ChEBI" id="CHEBI:57385"/>
        <dbReference type="ChEBI" id="CHEBI:57783"/>
        <dbReference type="ChEBI" id="CHEBI:58349"/>
        <dbReference type="ChEBI" id="CHEBI:61405"/>
    </reaction>
    <physiologicalReaction direction="left-to-right" evidence="16">
        <dbReference type="Rhea" id="RHEA:44969"/>
    </physiologicalReaction>
</comment>
<keyword evidence="5" id="KW-0276">Fatty acid metabolism</keyword>
<comment type="catalytic activity">
    <reaction evidence="18">
        <text>a (2E)-enoyl-CoA + NADPH + H(+) = a 2,3-saturated acyl-CoA + NADP(+)</text>
        <dbReference type="Rhea" id="RHEA:33763"/>
        <dbReference type="ChEBI" id="CHEBI:15378"/>
        <dbReference type="ChEBI" id="CHEBI:57783"/>
        <dbReference type="ChEBI" id="CHEBI:58349"/>
        <dbReference type="ChEBI" id="CHEBI:58856"/>
        <dbReference type="ChEBI" id="CHEBI:65111"/>
        <dbReference type="EC" id="1.3.1.38"/>
    </reaction>
    <physiologicalReaction direction="left-to-right" evidence="18">
        <dbReference type="Rhea" id="RHEA:33764"/>
    </physiologicalReaction>
</comment>
<proteinExistence type="predicted"/>
<comment type="catalytic activity">
    <reaction evidence="17">
        <text>(2E)-hexenoyl-CoA + NADPH + H(+) = hexanoyl-CoA + NADP(+)</text>
        <dbReference type="Rhea" id="RHEA:44956"/>
        <dbReference type="ChEBI" id="CHEBI:15378"/>
        <dbReference type="ChEBI" id="CHEBI:57783"/>
        <dbReference type="ChEBI" id="CHEBI:58349"/>
        <dbReference type="ChEBI" id="CHEBI:62077"/>
        <dbReference type="ChEBI" id="CHEBI:62620"/>
    </reaction>
    <physiologicalReaction direction="left-to-right" evidence="17">
        <dbReference type="Rhea" id="RHEA:44957"/>
    </physiologicalReaction>
</comment>
<name>A0ABW3M1G3_9PSEU</name>
<dbReference type="Proteomes" id="UP001597045">
    <property type="component" value="Unassembled WGS sequence"/>
</dbReference>
<evidence type="ECO:0000256" key="1">
    <source>
        <dbReference type="ARBA" id="ARBA00004275"/>
    </source>
</evidence>
<keyword evidence="8" id="KW-0443">Lipid metabolism</keyword>
<evidence type="ECO:0000256" key="19">
    <source>
        <dbReference type="ARBA" id="ARBA00049386"/>
    </source>
</evidence>
<evidence type="ECO:0000256" key="4">
    <source>
        <dbReference type="ARBA" id="ARBA00022553"/>
    </source>
</evidence>
<dbReference type="InterPro" id="IPR036291">
    <property type="entry name" value="NAD(P)-bd_dom_sf"/>
</dbReference>
<comment type="function">
    <text evidence="11">Participates in chain elongation of fatty acids. Catalyzes the reduction of trans-2-enoyl-CoAs of varying chain lengths from 6:1 to 16:1, having maximum activity with 10:1 CoA. Has no 2,4-dienoyl-CoA reductase activity.</text>
</comment>
<keyword evidence="21" id="KW-1133">Transmembrane helix</keyword>
<evidence type="ECO:0000256" key="16">
    <source>
        <dbReference type="ARBA" id="ARBA00048686"/>
    </source>
</evidence>
<gene>
    <name evidence="22" type="ORF">ACFQ1S_02475</name>
</gene>
<reference evidence="23" key="1">
    <citation type="journal article" date="2019" name="Int. J. Syst. Evol. Microbiol.">
        <title>The Global Catalogue of Microorganisms (GCM) 10K type strain sequencing project: providing services to taxonomists for standard genome sequencing and annotation.</title>
        <authorList>
            <consortium name="The Broad Institute Genomics Platform"/>
            <consortium name="The Broad Institute Genome Sequencing Center for Infectious Disease"/>
            <person name="Wu L."/>
            <person name="Ma J."/>
        </authorList>
    </citation>
    <scope>NUCLEOTIDE SEQUENCE [LARGE SCALE GENOMIC DNA]</scope>
    <source>
        <strain evidence="23">JCM 31486</strain>
    </source>
</reference>
<evidence type="ECO:0000256" key="21">
    <source>
        <dbReference type="SAM" id="Phobius"/>
    </source>
</evidence>
<evidence type="ECO:0000256" key="7">
    <source>
        <dbReference type="ARBA" id="ARBA00023002"/>
    </source>
</evidence>
<keyword evidence="21" id="KW-0812">Transmembrane</keyword>
<sequence>IPLGRLGAPEDVAAAVLFLLSPAAGFITGQLVGVNGGL</sequence>
<evidence type="ECO:0000256" key="2">
    <source>
        <dbReference type="ARBA" id="ARBA00005189"/>
    </source>
</evidence>
<dbReference type="Gene3D" id="3.40.50.720">
    <property type="entry name" value="NAD(P)-binding Rossmann-like Domain"/>
    <property type="match status" value="1"/>
</dbReference>
<keyword evidence="7" id="KW-0560">Oxidoreductase</keyword>
<evidence type="ECO:0000313" key="22">
    <source>
        <dbReference type="EMBL" id="MFD1044535.1"/>
    </source>
</evidence>
<keyword evidence="23" id="KW-1185">Reference proteome</keyword>
<comment type="catalytic activity">
    <reaction evidence="15">
        <text>(2E)-dodecenoyl-CoA + NADPH + H(+) = dodecanoyl-CoA + NADP(+)</text>
        <dbReference type="Rhea" id="RHEA:44964"/>
        <dbReference type="ChEBI" id="CHEBI:15378"/>
        <dbReference type="ChEBI" id="CHEBI:57330"/>
        <dbReference type="ChEBI" id="CHEBI:57375"/>
        <dbReference type="ChEBI" id="CHEBI:57783"/>
        <dbReference type="ChEBI" id="CHEBI:58349"/>
    </reaction>
    <physiologicalReaction direction="left-to-right" evidence="15">
        <dbReference type="Rhea" id="RHEA:44965"/>
    </physiologicalReaction>
</comment>